<evidence type="ECO:0000256" key="2">
    <source>
        <dbReference type="ARBA" id="ARBA00023125"/>
    </source>
</evidence>
<dbReference type="SMART" id="SM00342">
    <property type="entry name" value="HTH_ARAC"/>
    <property type="match status" value="1"/>
</dbReference>
<keyword evidence="1" id="KW-0805">Transcription regulation</keyword>
<dbReference type="InterPro" id="IPR018060">
    <property type="entry name" value="HTH_AraC"/>
</dbReference>
<dbReference type="EMBL" id="FNGV01000001">
    <property type="protein sequence ID" value="SDL37629.1"/>
    <property type="molecule type" value="Genomic_DNA"/>
</dbReference>
<sequence length="219" mass="25507">MVFWALMPHQIVEFDRDAPYYVITVPFSILHEWKLPKAFLDVLFKGEMQAITHHFEDAEFDKKRFEKWTQELEQEDEEIYAACLLEFCAYLKRFAVKSLSAGQCLQKASPPSINLVERIAMYIASKFTDPIKVCDVAKEVGVHPDYANTIFKKAFNCTISNYIMEQRVLYAQRKLAFSTESITSLAYQSGFNSISRFNAAFKKKNIMTPREYRKKHLLA</sequence>
<accession>A0A1G9JJB6</accession>
<dbReference type="InterPro" id="IPR009057">
    <property type="entry name" value="Homeodomain-like_sf"/>
</dbReference>
<organism evidence="5 6">
    <name type="scientific">Kriegella aquimaris</name>
    <dbReference type="NCBI Taxonomy" id="192904"/>
    <lineage>
        <taxon>Bacteria</taxon>
        <taxon>Pseudomonadati</taxon>
        <taxon>Bacteroidota</taxon>
        <taxon>Flavobacteriia</taxon>
        <taxon>Flavobacteriales</taxon>
        <taxon>Flavobacteriaceae</taxon>
        <taxon>Kriegella</taxon>
    </lineage>
</organism>
<proteinExistence type="predicted"/>
<keyword evidence="3" id="KW-0804">Transcription</keyword>
<dbReference type="SUPFAM" id="SSF46689">
    <property type="entry name" value="Homeodomain-like"/>
    <property type="match status" value="2"/>
</dbReference>
<dbReference type="GO" id="GO:0043565">
    <property type="term" value="F:sequence-specific DNA binding"/>
    <property type="evidence" value="ECO:0007669"/>
    <property type="project" value="InterPro"/>
</dbReference>
<dbReference type="STRING" id="192904.SAMN04488514_101583"/>
<dbReference type="PANTHER" id="PTHR43280">
    <property type="entry name" value="ARAC-FAMILY TRANSCRIPTIONAL REGULATOR"/>
    <property type="match status" value="1"/>
</dbReference>
<evidence type="ECO:0000256" key="1">
    <source>
        <dbReference type="ARBA" id="ARBA00023015"/>
    </source>
</evidence>
<feature type="domain" description="HTH araC/xylS-type" evidence="4">
    <location>
        <begin position="117"/>
        <end position="215"/>
    </location>
</feature>
<dbReference type="GO" id="GO:0003700">
    <property type="term" value="F:DNA-binding transcription factor activity"/>
    <property type="evidence" value="ECO:0007669"/>
    <property type="project" value="InterPro"/>
</dbReference>
<evidence type="ECO:0000256" key="3">
    <source>
        <dbReference type="ARBA" id="ARBA00023163"/>
    </source>
</evidence>
<name>A0A1G9JJB6_9FLAO</name>
<dbReference type="PANTHER" id="PTHR43280:SF27">
    <property type="entry name" value="TRANSCRIPTIONAL REGULATOR MTLR"/>
    <property type="match status" value="1"/>
</dbReference>
<reference evidence="5 6" key="1">
    <citation type="submission" date="2016-10" db="EMBL/GenBank/DDBJ databases">
        <authorList>
            <person name="de Groot N.N."/>
        </authorList>
    </citation>
    <scope>NUCLEOTIDE SEQUENCE [LARGE SCALE GENOMIC DNA]</scope>
    <source>
        <strain evidence="5 6">DSM 19886</strain>
    </source>
</reference>
<evidence type="ECO:0000313" key="5">
    <source>
        <dbReference type="EMBL" id="SDL37629.1"/>
    </source>
</evidence>
<evidence type="ECO:0000313" key="6">
    <source>
        <dbReference type="Proteomes" id="UP000199440"/>
    </source>
</evidence>
<keyword evidence="6" id="KW-1185">Reference proteome</keyword>
<gene>
    <name evidence="5" type="ORF">SAMN04488514_101583</name>
</gene>
<keyword evidence="2" id="KW-0238">DNA-binding</keyword>
<dbReference type="Pfam" id="PF12833">
    <property type="entry name" value="HTH_18"/>
    <property type="match status" value="1"/>
</dbReference>
<dbReference type="PROSITE" id="PS01124">
    <property type="entry name" value="HTH_ARAC_FAMILY_2"/>
    <property type="match status" value="1"/>
</dbReference>
<dbReference type="Gene3D" id="1.10.10.60">
    <property type="entry name" value="Homeodomain-like"/>
    <property type="match status" value="2"/>
</dbReference>
<dbReference type="Proteomes" id="UP000199440">
    <property type="component" value="Unassembled WGS sequence"/>
</dbReference>
<dbReference type="AlphaFoldDB" id="A0A1G9JJB6"/>
<evidence type="ECO:0000259" key="4">
    <source>
        <dbReference type="PROSITE" id="PS01124"/>
    </source>
</evidence>
<protein>
    <submittedName>
        <fullName evidence="5">Transcriptional regulator, AraC family</fullName>
    </submittedName>
</protein>